<dbReference type="EMBL" id="DS016339">
    <property type="protein sequence ID" value="KOB86644.1"/>
    <property type="molecule type" value="Genomic_DNA"/>
</dbReference>
<name>A0A0L7M199_PLAF4</name>
<evidence type="ECO:0000313" key="3">
    <source>
        <dbReference type="Proteomes" id="UP000054282"/>
    </source>
</evidence>
<evidence type="ECO:0000256" key="1">
    <source>
        <dbReference type="SAM" id="MobiDB-lite"/>
    </source>
</evidence>
<evidence type="ECO:0000313" key="2">
    <source>
        <dbReference type="EMBL" id="KOB86644.1"/>
    </source>
</evidence>
<dbReference type="OrthoDB" id="372113at2759"/>
<dbReference type="KEGG" id="pfd:PFDG_02495"/>
<organism evidence="2 3">
    <name type="scientific">Plasmodium falciparum (isolate Dd2)</name>
    <dbReference type="NCBI Taxonomy" id="57267"/>
    <lineage>
        <taxon>Eukaryota</taxon>
        <taxon>Sar</taxon>
        <taxon>Alveolata</taxon>
        <taxon>Apicomplexa</taxon>
        <taxon>Aconoidasida</taxon>
        <taxon>Haemosporida</taxon>
        <taxon>Plasmodiidae</taxon>
        <taxon>Plasmodium</taxon>
        <taxon>Plasmodium (Laverania)</taxon>
    </lineage>
</organism>
<accession>A0A0L7M199</accession>
<dbReference type="AlphaFoldDB" id="A0A0L7M199"/>
<feature type="region of interest" description="Disordered" evidence="1">
    <location>
        <begin position="147"/>
        <end position="199"/>
    </location>
</feature>
<protein>
    <submittedName>
        <fullName evidence="2">Uncharacterized protein</fullName>
    </submittedName>
</protein>
<dbReference type="Proteomes" id="UP000054282">
    <property type="component" value="Unassembled WGS sequence"/>
</dbReference>
<feature type="compositionally biased region" description="Basic and acidic residues" evidence="1">
    <location>
        <begin position="181"/>
        <end position="199"/>
    </location>
</feature>
<proteinExistence type="predicted"/>
<feature type="compositionally biased region" description="Low complexity" evidence="1">
    <location>
        <begin position="151"/>
        <end position="180"/>
    </location>
</feature>
<reference evidence="3" key="1">
    <citation type="submission" date="2006-09" db="EMBL/GenBank/DDBJ databases">
        <title>Annotation of Plasmodium falciparum Dd2.</title>
        <authorList>
            <consortium name="The Broad Institute Genome Sequencing Platform"/>
            <person name="Volkman S.K."/>
            <person name="Neafsey D.E."/>
            <person name="Dash A.P."/>
            <person name="Chitnis C.E."/>
            <person name="Hartl D.L."/>
            <person name="Young S.K."/>
            <person name="Zeng Q."/>
            <person name="Koehrsen M."/>
            <person name="Alvarado L."/>
            <person name="Berlin A."/>
            <person name="Borenstein D."/>
            <person name="Chapman S.B."/>
            <person name="Chen Z."/>
            <person name="Engels R."/>
            <person name="Freedman E."/>
            <person name="Gellesch M."/>
            <person name="Goldberg J."/>
            <person name="Griggs A."/>
            <person name="Gujja S."/>
            <person name="Heilman E.R."/>
            <person name="Heiman D.I."/>
            <person name="Howarth C."/>
            <person name="Jen D."/>
            <person name="Larson L."/>
            <person name="Mehta T."/>
            <person name="Neiman D."/>
            <person name="Park D."/>
            <person name="Pearson M."/>
            <person name="Roberts A."/>
            <person name="Saif S."/>
            <person name="Shea T."/>
            <person name="Shenoy N."/>
            <person name="Sisk P."/>
            <person name="Stolte C."/>
            <person name="Sykes S."/>
            <person name="Walk T."/>
            <person name="White J."/>
            <person name="Yandava C."/>
            <person name="Haas B."/>
            <person name="Henn M.R."/>
            <person name="Nusbaum C."/>
            <person name="Birren B."/>
        </authorList>
    </citation>
    <scope>NUCLEOTIDE SEQUENCE [LARGE SCALE GENOMIC DNA]</scope>
</reference>
<feature type="region of interest" description="Disordered" evidence="1">
    <location>
        <begin position="220"/>
        <end position="240"/>
    </location>
</feature>
<gene>
    <name evidence="2" type="ORF">PFDG_02495</name>
</gene>
<reference evidence="3" key="2">
    <citation type="submission" date="2006-09" db="EMBL/GenBank/DDBJ databases">
        <title>The genome sequence of Plasmodium falciparum Dd2.</title>
        <authorList>
            <consortium name="The Broad Institute Genome Sequencing Platform"/>
            <person name="Birren B."/>
            <person name="Lander E."/>
            <person name="Galagan J."/>
            <person name="Nusbaum C."/>
            <person name="Devon K."/>
            <person name="Henn M."/>
            <person name="Jaffe D."/>
            <person name="Butler J."/>
            <person name="Alvarez P."/>
            <person name="Gnerre S."/>
            <person name="Grabherr M."/>
            <person name="Kleber M."/>
            <person name="Mauceli E."/>
            <person name="Brockman W."/>
            <person name="MacCallum I.A."/>
            <person name="Rounsley S."/>
            <person name="Young S."/>
            <person name="LaButti K."/>
            <person name="Pushparaj V."/>
            <person name="DeCaprio D."/>
            <person name="Crawford M."/>
            <person name="Koehrsen M."/>
            <person name="Engels R."/>
            <person name="Montgomery P."/>
            <person name="Pearson M."/>
            <person name="Howarth C."/>
            <person name="Larson L."/>
            <person name="Luoma S."/>
            <person name="White J."/>
            <person name="Kodira C."/>
            <person name="Zeng Q."/>
            <person name="O'Leary S."/>
            <person name="Yandava C."/>
            <person name="Alvarado L."/>
            <person name="Wirth D."/>
            <person name="Volkman S."/>
            <person name="Hartl D."/>
        </authorList>
    </citation>
    <scope>NUCLEOTIDE SEQUENCE [LARGE SCALE GENOMIC DNA]</scope>
</reference>
<sequence length="498" mass="59424">MFNYVKDNFDQIRKRKCPFNTFFVGELNLDNLLNMSILDILENSFKVFFISYIDSIVNSKLIYVRKIQEVLSKMFHIIKKFHRKKKKKDNKFLKSLMAANNKCTNSPLGNSTMNNNDINNDVYINFREGNNTIYICPMKDYFKNKYKSNDDSNNNDNSNNNDDSNNNEDSNNEDSTNNNNTEERHPFNKVEPICPEHKSTSELNKKEYFHSWKKSIHTLKNNSDKNSSDDNNIDINSNERRSKYSHSFNINKEENYFKKFCVNPERKQKKIPYTDMNFSTAIKKIYKRRYQMIFNKKLFYLFQKCEELFNKGIWLFKIFNNTLNEKKIFKIINMILESEEKEILIKPKYEKYFYNFIKNVSLNDNKNMYDKKLNNASKFQRLNKTISARNFHRTIKSKHNKNIINNAYHPNFGTSLKSKKNETTLLSSQPNQEYNMLNKDKLSLLLHSNNKKQTIQECIIDYVDYNFHSQMYNSPTRMYCSVNQLDTTVSFIKTPSFL</sequence>